<dbReference type="SUPFAM" id="SSF49303">
    <property type="entry name" value="beta-Galactosidase/glucuronidase domain"/>
    <property type="match status" value="1"/>
</dbReference>
<dbReference type="RefSeq" id="WP_136355467.1">
    <property type="nucleotide sequence ID" value="NZ_CP046266.1"/>
</dbReference>
<dbReference type="FunFam" id="2.60.120.260:FF:000027">
    <property type="entry name" value="Beta-glucuronidase"/>
    <property type="match status" value="1"/>
</dbReference>
<dbReference type="OrthoDB" id="9762066at2"/>
<dbReference type="Gene3D" id="3.20.20.80">
    <property type="entry name" value="Glycosidases"/>
    <property type="match status" value="1"/>
</dbReference>
<keyword evidence="11" id="KW-1185">Reference proteome</keyword>
<reference evidence="10 11" key="1">
    <citation type="submission" date="2019-04" db="EMBL/GenBank/DDBJ databases">
        <title>Bacillus sediminilitoris sp. nov., isolated from a tidal flat sediment on the East China Sea.</title>
        <authorList>
            <person name="Wei Y."/>
            <person name="Mao H."/>
            <person name="Fang J."/>
        </authorList>
    </citation>
    <scope>NUCLEOTIDE SEQUENCE [LARGE SCALE GENOMIC DNA]</scope>
    <source>
        <strain evidence="10 11">DSL-17</strain>
    </source>
</reference>
<dbReference type="FunFam" id="3.20.20.80:FF:000080">
    <property type="entry name" value="Beta-glucuronidase UidA"/>
    <property type="match status" value="1"/>
</dbReference>
<dbReference type="PROSITE" id="PS00608">
    <property type="entry name" value="GLYCOSYL_HYDROL_F2_2"/>
    <property type="match status" value="1"/>
</dbReference>
<evidence type="ECO:0000259" key="9">
    <source>
        <dbReference type="Pfam" id="PF02837"/>
    </source>
</evidence>
<dbReference type="GO" id="GO:0004566">
    <property type="term" value="F:beta-glucuronidase activity"/>
    <property type="evidence" value="ECO:0007669"/>
    <property type="project" value="UniProtKB-EC"/>
</dbReference>
<dbReference type="AlphaFoldDB" id="A0A4S4BU48"/>
<dbReference type="Pfam" id="PF02836">
    <property type="entry name" value="Glyco_hydro_2_C"/>
    <property type="match status" value="1"/>
</dbReference>
<feature type="domain" description="Glycoside hydrolase family 2 immunoglobulin-like beta-sandwich" evidence="7">
    <location>
        <begin position="185"/>
        <end position="276"/>
    </location>
</feature>
<dbReference type="InterPro" id="IPR006102">
    <property type="entry name" value="Ig-like_GH2"/>
</dbReference>
<name>A0A4S4BU48_9BACI</name>
<feature type="domain" description="Glycoside hydrolase family 2 catalytic" evidence="8">
    <location>
        <begin position="278"/>
        <end position="595"/>
    </location>
</feature>
<dbReference type="Pfam" id="PF02837">
    <property type="entry name" value="Glyco_hydro_2_N"/>
    <property type="match status" value="1"/>
</dbReference>
<dbReference type="GO" id="GO:0030246">
    <property type="term" value="F:carbohydrate binding"/>
    <property type="evidence" value="ECO:0007669"/>
    <property type="project" value="TreeGrafter"/>
</dbReference>
<dbReference type="InterPro" id="IPR036156">
    <property type="entry name" value="Beta-gal/glucu_dom_sf"/>
</dbReference>
<dbReference type="Gene3D" id="2.60.120.260">
    <property type="entry name" value="Galactose-binding domain-like"/>
    <property type="match status" value="1"/>
</dbReference>
<dbReference type="PANTHER" id="PTHR10066:SF67">
    <property type="entry name" value="BETA-GLUCURONIDASE"/>
    <property type="match status" value="1"/>
</dbReference>
<dbReference type="EC" id="3.2.1.31" evidence="2"/>
<dbReference type="InterPro" id="IPR006104">
    <property type="entry name" value="Glyco_hydro_2_N"/>
</dbReference>
<dbReference type="NCBIfam" id="NF007538">
    <property type="entry name" value="PRK10150.1"/>
    <property type="match status" value="1"/>
</dbReference>
<dbReference type="InterPro" id="IPR023232">
    <property type="entry name" value="Glyco_hydro_2_AS"/>
</dbReference>
<evidence type="ECO:0000256" key="2">
    <source>
        <dbReference type="ARBA" id="ARBA00012761"/>
    </source>
</evidence>
<feature type="domain" description="Glycosyl hydrolases family 2 sugar binding" evidence="9">
    <location>
        <begin position="14"/>
        <end position="182"/>
    </location>
</feature>
<evidence type="ECO:0000256" key="3">
    <source>
        <dbReference type="ARBA" id="ARBA00016205"/>
    </source>
</evidence>
<organism evidence="10 11">
    <name type="scientific">Metabacillus sediminilitoris</name>
    <dbReference type="NCBI Taxonomy" id="2567941"/>
    <lineage>
        <taxon>Bacteria</taxon>
        <taxon>Bacillati</taxon>
        <taxon>Bacillota</taxon>
        <taxon>Bacilli</taxon>
        <taxon>Bacillales</taxon>
        <taxon>Bacillaceae</taxon>
        <taxon>Metabacillus</taxon>
    </lineage>
</organism>
<dbReference type="SUPFAM" id="SSF51445">
    <property type="entry name" value="(Trans)glycosidases"/>
    <property type="match status" value="1"/>
</dbReference>
<dbReference type="GO" id="GO:0005975">
    <property type="term" value="P:carbohydrate metabolic process"/>
    <property type="evidence" value="ECO:0007669"/>
    <property type="project" value="InterPro"/>
</dbReference>
<dbReference type="EMBL" id="SSNT01000011">
    <property type="protein sequence ID" value="THF78583.1"/>
    <property type="molecule type" value="Genomic_DNA"/>
</dbReference>
<dbReference type="Proteomes" id="UP000310334">
    <property type="component" value="Unassembled WGS sequence"/>
</dbReference>
<dbReference type="InterPro" id="IPR006103">
    <property type="entry name" value="Glyco_hydro_2_cat"/>
</dbReference>
<keyword evidence="5 6" id="KW-0326">Glycosidase</keyword>
<evidence type="ECO:0000256" key="1">
    <source>
        <dbReference type="ARBA" id="ARBA00007401"/>
    </source>
</evidence>
<dbReference type="PRINTS" id="PR00132">
    <property type="entry name" value="GLHYDRLASE2"/>
</dbReference>
<dbReference type="GO" id="GO:0019391">
    <property type="term" value="P:glucuronoside catabolic process"/>
    <property type="evidence" value="ECO:0007669"/>
    <property type="project" value="TreeGrafter"/>
</dbReference>
<evidence type="ECO:0000256" key="6">
    <source>
        <dbReference type="RuleBase" id="RU361154"/>
    </source>
</evidence>
<comment type="similarity">
    <text evidence="1 6">Belongs to the glycosyl hydrolase 2 family.</text>
</comment>
<dbReference type="FunFam" id="2.60.40.10:FF:001198">
    <property type="entry name" value="Beta-glucuronidase UidA"/>
    <property type="match status" value="1"/>
</dbReference>
<accession>A0A4S4BU48</accession>
<dbReference type="Gene3D" id="2.60.40.10">
    <property type="entry name" value="Immunoglobulins"/>
    <property type="match status" value="1"/>
</dbReference>
<evidence type="ECO:0000313" key="11">
    <source>
        <dbReference type="Proteomes" id="UP000310334"/>
    </source>
</evidence>
<evidence type="ECO:0000256" key="5">
    <source>
        <dbReference type="ARBA" id="ARBA00023295"/>
    </source>
</evidence>
<dbReference type="PROSITE" id="PS00719">
    <property type="entry name" value="GLYCOSYL_HYDROL_F2_1"/>
    <property type="match status" value="1"/>
</dbReference>
<comment type="caution">
    <text evidence="10">The sequence shown here is derived from an EMBL/GenBank/DDBJ whole genome shotgun (WGS) entry which is preliminary data.</text>
</comment>
<evidence type="ECO:0000313" key="10">
    <source>
        <dbReference type="EMBL" id="THF78583.1"/>
    </source>
</evidence>
<dbReference type="SUPFAM" id="SSF49785">
    <property type="entry name" value="Galactose-binding domain-like"/>
    <property type="match status" value="1"/>
</dbReference>
<evidence type="ECO:0000259" key="8">
    <source>
        <dbReference type="Pfam" id="PF02836"/>
    </source>
</evidence>
<dbReference type="InterPro" id="IPR017853">
    <property type="entry name" value="GH"/>
</dbReference>
<dbReference type="InterPro" id="IPR013783">
    <property type="entry name" value="Ig-like_fold"/>
</dbReference>
<keyword evidence="4 6" id="KW-0378">Hydrolase</keyword>
<dbReference type="Pfam" id="PF00703">
    <property type="entry name" value="Glyco_hydro_2"/>
    <property type="match status" value="1"/>
</dbReference>
<protein>
    <recommendedName>
        <fullName evidence="3">Beta-glucuronidase</fullName>
        <ecNumber evidence="2">3.2.1.31</ecNumber>
    </recommendedName>
</protein>
<evidence type="ECO:0000259" key="7">
    <source>
        <dbReference type="Pfam" id="PF00703"/>
    </source>
</evidence>
<dbReference type="PANTHER" id="PTHR10066">
    <property type="entry name" value="BETA-GLUCURONIDASE"/>
    <property type="match status" value="1"/>
</dbReference>
<dbReference type="InterPro" id="IPR008979">
    <property type="entry name" value="Galactose-bd-like_sf"/>
</dbReference>
<evidence type="ECO:0000256" key="4">
    <source>
        <dbReference type="ARBA" id="ARBA00022801"/>
    </source>
</evidence>
<gene>
    <name evidence="10" type="primary">uidA</name>
    <name evidence="10" type="ORF">E6W99_15555</name>
</gene>
<dbReference type="InterPro" id="IPR006101">
    <property type="entry name" value="Glyco_hydro_2"/>
</dbReference>
<sequence>MLYPIHTETRGVIDLNGIWNFKLDSGKGFEEKWYESKLTDTMPMAVPSSYNDIGVTREIRNHIGYVWYEREFVIPAYLKDQRIVLRFGSATHKAKVYVNGELVTEHKGGFLPFEAEINNNLKKGKNRVTVAVDNILDESTLPVGLYTEKEEEGLGKVIRNNPNFDFFNYAGLHRPVKIYTTPSTYMKDVTIVTGFNGTTGTVDYKIDVQGNAETVKVSVVDEDGKVVTSIEGTSGTIDIPNVNLWEPLNAYLYHLKVEAMNGGQTVDVYEEPFGVRTVEVTDGKFFINNKSFYFKGFGKHEDTPINGRGFNEAANIMDFNILKWIGANSFRTAHYPYSEELMRLADREGLVVIDETPAVGVHLNFMATTGLGAGSERVSTWEKIQTFEHHQDVLRDLIARDKNHPSVVMWSVANEAATEEKGAYEYFKPLVELTKELDPQKRPVTIVLFVMATPETDQVAELCDVIALNRYNGWYFDGGNLEAAKVHLRKEFNEWNKRCPGKPIMITEYGADTVAGFHDIDPVMFTEEYQIEYYHANHEVFDEFENFIGEQAWNFADFGTSQGVMRVQGNKKGVFTRDRKPKSVAHEFRKRWTNIPNFGYKG</sequence>
<dbReference type="InterPro" id="IPR023230">
    <property type="entry name" value="Glyco_hydro_2_CS"/>
</dbReference>
<proteinExistence type="inferred from homology"/>